<sequence length="360" mass="39480">MTEVTAFPPTRRRRIAALILLTIVLHVLAIHWGKDYFNAANTDERATSSVSVTLHPLELPRQPVSLPMAAAPRSPKKPAKPRPPAPPVSPPSDAVTAVTTVDATSVTASAPVPEPAQTPAATAEPVAPKEDSPAPVQGTQYQVDPPPSAELEYDVLAFSDNLTWHGTSMLDWKTAGNRYTIDGEVYTRLFAKIAFLNFTSSGEIGAFGVEPELYTEKKRNRAATNTHFNRERNVVSFSASTTTYPRAGGEQDRASLIWQLAAIGRGDSTKFVPGAVIDMFVAGVRDGEVWRMQVVGQEQIRLITGAAQVWHVVRQPRPGSYEQRLDIWLEPGRQWYPARLRFTETNGDYLELSLSGLKTP</sequence>
<feature type="region of interest" description="Disordered" evidence="1">
    <location>
        <begin position="107"/>
        <end position="147"/>
    </location>
</feature>
<feature type="compositionally biased region" description="Low complexity" evidence="1">
    <location>
        <begin position="107"/>
        <end position="126"/>
    </location>
</feature>
<dbReference type="EMBL" id="CP011409">
    <property type="protein sequence ID" value="AKZ61818.1"/>
    <property type="molecule type" value="Genomic_DNA"/>
</dbReference>
<reference evidence="3" key="1">
    <citation type="journal article" date="2015" name="Genome Announc.">
        <title>Complete Genome Sequence of Herbaspirillum hiltneri N3 (DSM 17495), Isolated from Surface-Sterilized Wheat Roots.</title>
        <authorList>
            <person name="Guizelini D."/>
            <person name="Saizaki P.M."/>
            <person name="Coimbra N.A."/>
            <person name="Weiss V.A."/>
            <person name="Faoro H."/>
            <person name="Sfeir M.Z."/>
            <person name="Baura V.A."/>
            <person name="Monteiro R.A."/>
            <person name="Chubatsu L.S."/>
            <person name="Souza E.M."/>
            <person name="Cruz L.M."/>
            <person name="Pedrosa F.O."/>
            <person name="Raittz R.T."/>
            <person name="Marchaukoski J.N."/>
            <person name="Steffens M.B."/>
        </authorList>
    </citation>
    <scope>NUCLEOTIDE SEQUENCE [LARGE SCALE GENOMIC DNA]</scope>
    <source>
        <strain evidence="3">N3</strain>
    </source>
</reference>
<dbReference type="Proteomes" id="UP000063429">
    <property type="component" value="Chromosome"/>
</dbReference>
<dbReference type="InterPro" id="IPR021457">
    <property type="entry name" value="DUF3108"/>
</dbReference>
<evidence type="ECO:0000313" key="2">
    <source>
        <dbReference type="EMBL" id="AKZ61818.1"/>
    </source>
</evidence>
<gene>
    <name evidence="2" type="ORF">F506_03295</name>
</gene>
<proteinExistence type="predicted"/>
<evidence type="ECO:0008006" key="4">
    <source>
        <dbReference type="Google" id="ProtNLM"/>
    </source>
</evidence>
<name>A0ABM5UWZ0_9BURK</name>
<evidence type="ECO:0000313" key="3">
    <source>
        <dbReference type="Proteomes" id="UP000063429"/>
    </source>
</evidence>
<protein>
    <recommendedName>
        <fullName evidence="4">DUF3108 domain-containing protein</fullName>
    </recommendedName>
</protein>
<organism evidence="2 3">
    <name type="scientific">Herbaspirillum hiltneri N3</name>
    <dbReference type="NCBI Taxonomy" id="1262470"/>
    <lineage>
        <taxon>Bacteria</taxon>
        <taxon>Pseudomonadati</taxon>
        <taxon>Pseudomonadota</taxon>
        <taxon>Betaproteobacteria</taxon>
        <taxon>Burkholderiales</taxon>
        <taxon>Oxalobacteraceae</taxon>
        <taxon>Herbaspirillum</taxon>
    </lineage>
</organism>
<evidence type="ECO:0000256" key="1">
    <source>
        <dbReference type="SAM" id="MobiDB-lite"/>
    </source>
</evidence>
<feature type="region of interest" description="Disordered" evidence="1">
    <location>
        <begin position="61"/>
        <end position="95"/>
    </location>
</feature>
<dbReference type="Pfam" id="PF11306">
    <property type="entry name" value="DUF3108"/>
    <property type="match status" value="1"/>
</dbReference>
<feature type="compositionally biased region" description="Pro residues" evidence="1">
    <location>
        <begin position="81"/>
        <end position="90"/>
    </location>
</feature>
<accession>A0ABM5UWZ0</accession>
<keyword evidence="3" id="KW-1185">Reference proteome</keyword>
<dbReference type="RefSeq" id="WP_053195320.1">
    <property type="nucleotide sequence ID" value="NZ_CP011409.1"/>
</dbReference>